<comment type="caution">
    <text evidence="3">The sequence shown here is derived from an EMBL/GenBank/DDBJ whole genome shotgun (WGS) entry which is preliminary data.</text>
</comment>
<dbReference type="EMBL" id="JAOQAZ010000019">
    <property type="protein sequence ID" value="KAJ4256010.1"/>
    <property type="molecule type" value="Genomic_DNA"/>
</dbReference>
<evidence type="ECO:0000259" key="2">
    <source>
        <dbReference type="Pfam" id="PF00171"/>
    </source>
</evidence>
<gene>
    <name evidence="3" type="ORF">NW762_009084</name>
</gene>
<protein>
    <recommendedName>
        <fullName evidence="2">Aldehyde dehydrogenase domain-containing protein</fullName>
    </recommendedName>
</protein>
<dbReference type="SUPFAM" id="SSF53720">
    <property type="entry name" value="ALDH-like"/>
    <property type="match status" value="1"/>
</dbReference>
<dbReference type="OrthoDB" id="310895at2759"/>
<keyword evidence="4" id="KW-1185">Reference proteome</keyword>
<dbReference type="InterPro" id="IPR016163">
    <property type="entry name" value="Ald_DH_C"/>
</dbReference>
<evidence type="ECO:0000256" key="1">
    <source>
        <dbReference type="ARBA" id="ARBA00023002"/>
    </source>
</evidence>
<accession>A0A9W8VEG4</accession>
<name>A0A9W8VEG4_9HYPO</name>
<dbReference type="InterPro" id="IPR015590">
    <property type="entry name" value="Aldehyde_DH_dom"/>
</dbReference>
<evidence type="ECO:0000313" key="4">
    <source>
        <dbReference type="Proteomes" id="UP001152049"/>
    </source>
</evidence>
<reference evidence="3" key="1">
    <citation type="submission" date="2022-09" db="EMBL/GenBank/DDBJ databases">
        <title>Fusarium specimens isolated from Avocado Roots.</title>
        <authorList>
            <person name="Stajich J."/>
            <person name="Roper C."/>
            <person name="Heimlech-Rivalta G."/>
        </authorList>
    </citation>
    <scope>NUCLEOTIDE SEQUENCE</scope>
    <source>
        <strain evidence="3">CF00136</strain>
    </source>
</reference>
<sequence length="128" mass="13745">MITRKLGPALAAGCTDVIKTAEDTPFTANAILLLGERAGIPKGVINSITALDNIAEIGKFLWASDVVKEILGPLASIFIFEDEDEVINIFNKVEVGQASYVFTQDVNRVARIAEQLHFGMVAVNTGVI</sequence>
<keyword evidence="1" id="KW-0560">Oxidoreductase</keyword>
<dbReference type="InterPro" id="IPR050740">
    <property type="entry name" value="Aldehyde_DH_Superfamily"/>
</dbReference>
<organism evidence="3 4">
    <name type="scientific">Fusarium torreyae</name>
    <dbReference type="NCBI Taxonomy" id="1237075"/>
    <lineage>
        <taxon>Eukaryota</taxon>
        <taxon>Fungi</taxon>
        <taxon>Dikarya</taxon>
        <taxon>Ascomycota</taxon>
        <taxon>Pezizomycotina</taxon>
        <taxon>Sordariomycetes</taxon>
        <taxon>Hypocreomycetidae</taxon>
        <taxon>Hypocreales</taxon>
        <taxon>Nectriaceae</taxon>
        <taxon>Fusarium</taxon>
    </lineage>
</organism>
<dbReference type="PANTHER" id="PTHR43353">
    <property type="entry name" value="SUCCINATE-SEMIALDEHYDE DEHYDROGENASE, MITOCHONDRIAL"/>
    <property type="match status" value="1"/>
</dbReference>
<dbReference type="Pfam" id="PF00171">
    <property type="entry name" value="Aldedh"/>
    <property type="match status" value="2"/>
</dbReference>
<dbReference type="Gene3D" id="3.40.605.10">
    <property type="entry name" value="Aldehyde Dehydrogenase, Chain A, domain 1"/>
    <property type="match status" value="1"/>
</dbReference>
<dbReference type="AlphaFoldDB" id="A0A9W8VEG4"/>
<evidence type="ECO:0000313" key="3">
    <source>
        <dbReference type="EMBL" id="KAJ4256010.1"/>
    </source>
</evidence>
<dbReference type="GO" id="GO:0009450">
    <property type="term" value="P:gamma-aminobutyric acid catabolic process"/>
    <property type="evidence" value="ECO:0007669"/>
    <property type="project" value="TreeGrafter"/>
</dbReference>
<dbReference type="Proteomes" id="UP001152049">
    <property type="component" value="Unassembled WGS sequence"/>
</dbReference>
<dbReference type="InterPro" id="IPR016162">
    <property type="entry name" value="Ald_DH_N"/>
</dbReference>
<dbReference type="InterPro" id="IPR016161">
    <property type="entry name" value="Ald_DH/histidinol_DH"/>
</dbReference>
<feature type="domain" description="Aldehyde dehydrogenase" evidence="2">
    <location>
        <begin position="68"/>
        <end position="126"/>
    </location>
</feature>
<proteinExistence type="predicted"/>
<dbReference type="GO" id="GO:0005737">
    <property type="term" value="C:cytoplasm"/>
    <property type="evidence" value="ECO:0007669"/>
    <property type="project" value="TreeGrafter"/>
</dbReference>
<dbReference type="GO" id="GO:0004777">
    <property type="term" value="F:succinate-semialdehyde dehydrogenase (NAD+) activity"/>
    <property type="evidence" value="ECO:0007669"/>
    <property type="project" value="TreeGrafter"/>
</dbReference>
<dbReference type="Gene3D" id="3.40.309.10">
    <property type="entry name" value="Aldehyde Dehydrogenase, Chain A, domain 2"/>
    <property type="match status" value="1"/>
</dbReference>
<feature type="domain" description="Aldehyde dehydrogenase" evidence="2">
    <location>
        <begin position="1"/>
        <end position="65"/>
    </location>
</feature>
<dbReference type="PANTHER" id="PTHR43353:SF11">
    <property type="entry name" value="SUCCINATE SEMIALDEHYDE DEHYDROGENASE (EUROFUNG)"/>
    <property type="match status" value="1"/>
</dbReference>